<dbReference type="SUPFAM" id="SSF53474">
    <property type="entry name" value="alpha/beta-Hydrolases"/>
    <property type="match status" value="1"/>
</dbReference>
<dbReference type="InterPro" id="IPR027417">
    <property type="entry name" value="P-loop_NTPase"/>
</dbReference>
<dbReference type="PANTHER" id="PTHR43335">
    <property type="entry name" value="ABC TRANSPORTER, ATP-BINDING PROTEIN"/>
    <property type="match status" value="1"/>
</dbReference>
<comment type="caution">
    <text evidence="7">The sequence shown here is derived from an EMBL/GenBank/DDBJ whole genome shotgun (WGS) entry which is preliminary data.</text>
</comment>
<accession>A0A8J3JIS2</accession>
<evidence type="ECO:0000313" key="7">
    <source>
        <dbReference type="EMBL" id="GID15738.1"/>
    </source>
</evidence>
<dbReference type="SUPFAM" id="SSF52540">
    <property type="entry name" value="P-loop containing nucleoside triphosphate hydrolases"/>
    <property type="match status" value="1"/>
</dbReference>
<proteinExistence type="inferred from homology"/>
<dbReference type="GO" id="GO:0016887">
    <property type="term" value="F:ATP hydrolysis activity"/>
    <property type="evidence" value="ECO:0007669"/>
    <property type="project" value="InterPro"/>
</dbReference>
<dbReference type="AlphaFoldDB" id="A0A8J3JIS2"/>
<organism evidence="7 8">
    <name type="scientific">Actinocatenispora rupis</name>
    <dbReference type="NCBI Taxonomy" id="519421"/>
    <lineage>
        <taxon>Bacteria</taxon>
        <taxon>Bacillati</taxon>
        <taxon>Actinomycetota</taxon>
        <taxon>Actinomycetes</taxon>
        <taxon>Micromonosporales</taxon>
        <taxon>Micromonosporaceae</taxon>
        <taxon>Actinocatenispora</taxon>
    </lineage>
</organism>
<dbReference type="PROSITE" id="PS50893">
    <property type="entry name" value="ABC_TRANSPORTER_2"/>
    <property type="match status" value="1"/>
</dbReference>
<dbReference type="GO" id="GO:0005524">
    <property type="term" value="F:ATP binding"/>
    <property type="evidence" value="ECO:0007669"/>
    <property type="project" value="UniProtKB-KW"/>
</dbReference>
<name>A0A8J3JIS2_9ACTN</name>
<evidence type="ECO:0000256" key="2">
    <source>
        <dbReference type="ARBA" id="ARBA00022448"/>
    </source>
</evidence>
<comment type="similarity">
    <text evidence="1">Belongs to the ABC transporter superfamily.</text>
</comment>
<dbReference type="InterPro" id="IPR003439">
    <property type="entry name" value="ABC_transporter-like_ATP-bd"/>
</dbReference>
<keyword evidence="8" id="KW-1185">Reference proteome</keyword>
<dbReference type="Proteomes" id="UP000612808">
    <property type="component" value="Unassembled WGS sequence"/>
</dbReference>
<protein>
    <recommendedName>
        <fullName evidence="6">ABC transporter domain-containing protein</fullName>
    </recommendedName>
</protein>
<dbReference type="Gene3D" id="3.40.50.1820">
    <property type="entry name" value="alpha/beta hydrolase"/>
    <property type="match status" value="1"/>
</dbReference>
<dbReference type="Pfam" id="PF00005">
    <property type="entry name" value="ABC_tran"/>
    <property type="match status" value="1"/>
</dbReference>
<evidence type="ECO:0000313" key="8">
    <source>
        <dbReference type="Proteomes" id="UP000612808"/>
    </source>
</evidence>
<dbReference type="InterPro" id="IPR010427">
    <property type="entry name" value="DUF1023"/>
</dbReference>
<evidence type="ECO:0000256" key="5">
    <source>
        <dbReference type="SAM" id="MobiDB-lite"/>
    </source>
</evidence>
<feature type="domain" description="ABC transporter" evidence="6">
    <location>
        <begin position="334"/>
        <end position="559"/>
    </location>
</feature>
<dbReference type="PANTHER" id="PTHR43335:SF4">
    <property type="entry name" value="ABC TRANSPORTER, ATP-BINDING PROTEIN"/>
    <property type="match status" value="1"/>
</dbReference>
<evidence type="ECO:0000256" key="4">
    <source>
        <dbReference type="ARBA" id="ARBA00022840"/>
    </source>
</evidence>
<dbReference type="Gene3D" id="3.40.50.300">
    <property type="entry name" value="P-loop containing nucleotide triphosphate hydrolases"/>
    <property type="match status" value="1"/>
</dbReference>
<dbReference type="SMART" id="SM00382">
    <property type="entry name" value="AAA"/>
    <property type="match status" value="1"/>
</dbReference>
<keyword evidence="4" id="KW-0067">ATP-binding</keyword>
<reference evidence="7" key="1">
    <citation type="submission" date="2021-01" db="EMBL/GenBank/DDBJ databases">
        <title>Whole genome shotgun sequence of Actinocatenispora rupis NBRC 107355.</title>
        <authorList>
            <person name="Komaki H."/>
            <person name="Tamura T."/>
        </authorList>
    </citation>
    <scope>NUCLEOTIDE SEQUENCE</scope>
    <source>
        <strain evidence="7">NBRC 107355</strain>
    </source>
</reference>
<sequence length="635" mass="66247">MSLPAPVTPLARMTPAAVHEYLSGLSDGARRALVVRSPGLVGRLDGAPAELRFAANRRLLRAGPYRDWPGNYLLYDPAGRAVLVVGDLPRADRIAVLVPGSDTRLADFHTGLGGLAHRAPAVQATTLYGAARAADPDARVAVLAWLGYRTPRGLAVEVARGRLAAAGADALLRLVAGLVVLRPDAALTLLGHSYGSVVIGRAAAYLPDQVRDIAVYGSPGMGVPDVARLRTGARVWAARADGDWIRWVPGVRVLGFGHGRQPTRARFGARPFATAGVADHDHYLAPGTGSLADLAGIVVGCPPGVRPRDAPAPAGTDRGPMRRAGVSGQGGEVIDVEHLTKRFGRTTAVDDLTFSVLPGRVTGFLGPNGAGKSTTLRLVLGLNEPTAGRATVGGRPFRSHPRGLRHVGALLDAGDVHGGRSALAHLSALAVANRIPPRRVHEVLDEVGLSAAARRRIGGFSLGMKQRLGIAAALLGDPPVLMFDEPLNGLDPEGVLWVRTLFRRLAREGRTVFVSSHLMTEMEHTADHLVVIGRGRLIADESLAAFAARGGGLRVTVDTPDPATLTAALDAAGGTVRPAADGTLTVTGLTAARIGEVALAHRVSLSQLTARSGSLEEAFLDQTADRAEYLAGAGR</sequence>
<gene>
    <name evidence="7" type="ORF">Aru02nite_66270</name>
</gene>
<dbReference type="InterPro" id="IPR003593">
    <property type="entry name" value="AAA+_ATPase"/>
</dbReference>
<keyword evidence="3" id="KW-0547">Nucleotide-binding</keyword>
<dbReference type="InterPro" id="IPR017871">
    <property type="entry name" value="ABC_transporter-like_CS"/>
</dbReference>
<evidence type="ECO:0000259" key="6">
    <source>
        <dbReference type="PROSITE" id="PS50893"/>
    </source>
</evidence>
<dbReference type="PROSITE" id="PS00211">
    <property type="entry name" value="ABC_TRANSPORTER_1"/>
    <property type="match status" value="1"/>
</dbReference>
<feature type="region of interest" description="Disordered" evidence="5">
    <location>
        <begin position="309"/>
        <end position="329"/>
    </location>
</feature>
<evidence type="ECO:0000256" key="3">
    <source>
        <dbReference type="ARBA" id="ARBA00022741"/>
    </source>
</evidence>
<dbReference type="Pfam" id="PF06259">
    <property type="entry name" value="Abhydrolase_8"/>
    <property type="match status" value="1"/>
</dbReference>
<keyword evidence="2" id="KW-0813">Transport</keyword>
<dbReference type="EMBL" id="BOMB01000047">
    <property type="protein sequence ID" value="GID15738.1"/>
    <property type="molecule type" value="Genomic_DNA"/>
</dbReference>
<dbReference type="InterPro" id="IPR029058">
    <property type="entry name" value="AB_hydrolase_fold"/>
</dbReference>
<evidence type="ECO:0000256" key="1">
    <source>
        <dbReference type="ARBA" id="ARBA00005417"/>
    </source>
</evidence>